<dbReference type="RefSeq" id="WP_326295702.1">
    <property type="nucleotide sequence ID" value="NZ_JAYLLH010000002.1"/>
</dbReference>
<dbReference type="Proteomes" id="UP001348149">
    <property type="component" value="Unassembled WGS sequence"/>
</dbReference>
<evidence type="ECO:0000313" key="3">
    <source>
        <dbReference type="Proteomes" id="UP001348149"/>
    </source>
</evidence>
<proteinExistence type="predicted"/>
<sequence length="159" mass="16585">MAQTGTLRPRGPDGMDRALVAGTTVYTSDGALPVEYLNPGDRIVTRDAGMATLRAIRSLRLEADCVSVAPGSLGNARPEGPATLLASCPILLRDWRAKALFGAAQVLVPAARIVDGTHIRALGPQTVDVLGLVFDAPHILYVDGVEVAAGLPHLTASRV</sequence>
<dbReference type="EMBL" id="JAYLLH010000002">
    <property type="protein sequence ID" value="MEC3860075.1"/>
    <property type="molecule type" value="Genomic_DNA"/>
</dbReference>
<organism evidence="2 3">
    <name type="scientific">Mesobacterium hydrothermale</name>
    <dbReference type="NCBI Taxonomy" id="3111907"/>
    <lineage>
        <taxon>Bacteria</taxon>
        <taxon>Pseudomonadati</taxon>
        <taxon>Pseudomonadota</taxon>
        <taxon>Alphaproteobacteria</taxon>
        <taxon>Rhodobacterales</taxon>
        <taxon>Roseobacteraceae</taxon>
        <taxon>Mesobacterium</taxon>
    </lineage>
</organism>
<evidence type="ECO:0000313" key="2">
    <source>
        <dbReference type="EMBL" id="MEC3860075.1"/>
    </source>
</evidence>
<dbReference type="Pfam" id="PF13403">
    <property type="entry name" value="Hint_2"/>
    <property type="match status" value="1"/>
</dbReference>
<reference evidence="2 3" key="1">
    <citation type="submission" date="2024-01" db="EMBL/GenBank/DDBJ databases">
        <title>Mesobacterium rodlantinim sp. nov., isolated from shallow sea hydrothermal systems off Kueishantao Island.</title>
        <authorList>
            <person name="Su Z."/>
            <person name="Tang K."/>
        </authorList>
    </citation>
    <scope>NUCLEOTIDE SEQUENCE [LARGE SCALE GENOMIC DNA]</scope>
    <source>
        <strain evidence="2 3">TK19101</strain>
    </source>
</reference>
<feature type="domain" description="Hedgehog/Intein (Hint)" evidence="1">
    <location>
        <begin position="19"/>
        <end position="147"/>
    </location>
</feature>
<name>A0ABU6HG49_9RHOB</name>
<gene>
    <name evidence="2" type="ORF">VK792_02145</name>
</gene>
<evidence type="ECO:0000259" key="1">
    <source>
        <dbReference type="Pfam" id="PF13403"/>
    </source>
</evidence>
<keyword evidence="3" id="KW-1185">Reference proteome</keyword>
<comment type="caution">
    <text evidence="2">The sequence shown here is derived from an EMBL/GenBank/DDBJ whole genome shotgun (WGS) entry which is preliminary data.</text>
</comment>
<accession>A0ABU6HG49</accession>
<dbReference type="InterPro" id="IPR028992">
    <property type="entry name" value="Hedgehog/Intein_dom"/>
</dbReference>
<protein>
    <submittedName>
        <fullName evidence="2">Hint domain-containing protein</fullName>
    </submittedName>
</protein>